<feature type="domain" description="CN hydrolase" evidence="3">
    <location>
        <begin position="1"/>
        <end position="178"/>
    </location>
</feature>
<sequence length="178" mass="19710">MKTTCRATWGRGRRKRRASEDENNTGKRKQRRRGGPGDGGGDEGLGMQKLAKELSIVIPVSFFEKANNAHYNSITIIDADGSDLGIYRMVQQVKWIGGNGMGFDGIGSNSNNNNDDDSNHGKELDNKVDNSYFMSAIYWDQWFPKAARAMALQGAEILFYSTAIGSEPQDQGLDSRDH</sequence>
<proteinExistence type="predicted"/>
<dbReference type="InterPro" id="IPR036526">
    <property type="entry name" value="C-N_Hydrolase_sf"/>
</dbReference>
<dbReference type="InterPro" id="IPR050345">
    <property type="entry name" value="Aliph_Amidase/BUP"/>
</dbReference>
<dbReference type="InterPro" id="IPR003010">
    <property type="entry name" value="C-N_Hydrolase"/>
</dbReference>
<dbReference type="AlphaFoldDB" id="A0A445BRC3"/>
<feature type="region of interest" description="Disordered" evidence="2">
    <location>
        <begin position="1"/>
        <end position="45"/>
    </location>
</feature>
<dbReference type="PANTHER" id="PTHR43674:SF2">
    <property type="entry name" value="BETA-UREIDOPROPIONASE"/>
    <property type="match status" value="1"/>
</dbReference>
<evidence type="ECO:0000313" key="5">
    <source>
        <dbReference type="Proteomes" id="UP000289738"/>
    </source>
</evidence>
<comment type="caution">
    <text evidence="4">The sequence shown here is derived from an EMBL/GenBank/DDBJ whole genome shotgun (WGS) entry which is preliminary data.</text>
</comment>
<dbReference type="SUPFAM" id="SSF56317">
    <property type="entry name" value="Carbon-nitrogen hydrolase"/>
    <property type="match status" value="1"/>
</dbReference>
<evidence type="ECO:0000256" key="2">
    <source>
        <dbReference type="SAM" id="MobiDB-lite"/>
    </source>
</evidence>
<evidence type="ECO:0000256" key="1">
    <source>
        <dbReference type="ARBA" id="ARBA00022801"/>
    </source>
</evidence>
<dbReference type="Proteomes" id="UP000289738">
    <property type="component" value="Chromosome A08"/>
</dbReference>
<dbReference type="GO" id="GO:0033388">
    <property type="term" value="P:putrescine biosynthetic process from arginine"/>
    <property type="evidence" value="ECO:0007669"/>
    <property type="project" value="TreeGrafter"/>
</dbReference>
<protein>
    <recommendedName>
        <fullName evidence="3">CN hydrolase domain-containing protein</fullName>
    </recommendedName>
</protein>
<dbReference type="STRING" id="3818.A0A445BRC3"/>
<reference evidence="4 5" key="1">
    <citation type="submission" date="2019-01" db="EMBL/GenBank/DDBJ databases">
        <title>Sequencing of cultivated peanut Arachis hypogaea provides insights into genome evolution and oil improvement.</title>
        <authorList>
            <person name="Chen X."/>
        </authorList>
    </citation>
    <scope>NUCLEOTIDE SEQUENCE [LARGE SCALE GENOMIC DNA]</scope>
    <source>
        <strain evidence="5">cv. Fuhuasheng</strain>
        <tissue evidence="4">Leaves</tissue>
    </source>
</reference>
<gene>
    <name evidence="4" type="ORF">Ahy_A08g037607</name>
</gene>
<accession>A0A445BRC3</accession>
<evidence type="ECO:0000313" key="4">
    <source>
        <dbReference type="EMBL" id="RYR41212.1"/>
    </source>
</evidence>
<dbReference type="EMBL" id="SDMP01000008">
    <property type="protein sequence ID" value="RYR41212.1"/>
    <property type="molecule type" value="Genomic_DNA"/>
</dbReference>
<dbReference type="PROSITE" id="PS50263">
    <property type="entry name" value="CN_HYDROLASE"/>
    <property type="match status" value="1"/>
</dbReference>
<keyword evidence="1" id="KW-0378">Hydrolase</keyword>
<dbReference type="PANTHER" id="PTHR43674">
    <property type="entry name" value="NITRILASE C965.09-RELATED"/>
    <property type="match status" value="1"/>
</dbReference>
<organism evidence="4 5">
    <name type="scientific">Arachis hypogaea</name>
    <name type="common">Peanut</name>
    <dbReference type="NCBI Taxonomy" id="3818"/>
    <lineage>
        <taxon>Eukaryota</taxon>
        <taxon>Viridiplantae</taxon>
        <taxon>Streptophyta</taxon>
        <taxon>Embryophyta</taxon>
        <taxon>Tracheophyta</taxon>
        <taxon>Spermatophyta</taxon>
        <taxon>Magnoliopsida</taxon>
        <taxon>eudicotyledons</taxon>
        <taxon>Gunneridae</taxon>
        <taxon>Pentapetalae</taxon>
        <taxon>rosids</taxon>
        <taxon>fabids</taxon>
        <taxon>Fabales</taxon>
        <taxon>Fabaceae</taxon>
        <taxon>Papilionoideae</taxon>
        <taxon>50 kb inversion clade</taxon>
        <taxon>dalbergioids sensu lato</taxon>
        <taxon>Dalbergieae</taxon>
        <taxon>Pterocarpus clade</taxon>
        <taxon>Arachis</taxon>
    </lineage>
</organism>
<dbReference type="GO" id="GO:0050126">
    <property type="term" value="F:N-carbamoylputrescine amidase activity"/>
    <property type="evidence" value="ECO:0007669"/>
    <property type="project" value="TreeGrafter"/>
</dbReference>
<keyword evidence="5" id="KW-1185">Reference proteome</keyword>
<name>A0A445BRC3_ARAHY</name>
<evidence type="ECO:0000259" key="3">
    <source>
        <dbReference type="PROSITE" id="PS50263"/>
    </source>
</evidence>
<dbReference type="Gene3D" id="3.60.110.10">
    <property type="entry name" value="Carbon-nitrogen hydrolase"/>
    <property type="match status" value="1"/>
</dbReference>
<dbReference type="Pfam" id="PF00795">
    <property type="entry name" value="CN_hydrolase"/>
    <property type="match status" value="1"/>
</dbReference>